<evidence type="ECO:0000256" key="2">
    <source>
        <dbReference type="ARBA" id="ARBA00029754"/>
    </source>
</evidence>
<dbReference type="Pfam" id="PF13328">
    <property type="entry name" value="HD_4"/>
    <property type="match status" value="1"/>
</dbReference>
<dbReference type="GO" id="GO:0008728">
    <property type="term" value="F:GTP diphosphokinase activity"/>
    <property type="evidence" value="ECO:0007669"/>
    <property type="project" value="TreeGrafter"/>
</dbReference>
<dbReference type="OrthoDB" id="9805041at2"/>
<dbReference type="SUPFAM" id="SSF81271">
    <property type="entry name" value="TGS-like"/>
    <property type="match status" value="1"/>
</dbReference>
<protein>
    <recommendedName>
        <fullName evidence="1">GTP pyrophosphokinase</fullName>
    </recommendedName>
    <alternativeName>
        <fullName evidence="3">(p)ppGpp synthase</fullName>
    </alternativeName>
    <alternativeName>
        <fullName evidence="2">ATP:GTP 3'-pyrophosphotransferase</fullName>
    </alternativeName>
    <alternativeName>
        <fullName evidence="4">ppGpp synthase I</fullName>
    </alternativeName>
</protein>
<dbReference type="FunFam" id="3.30.460.10:FF:000001">
    <property type="entry name" value="GTP pyrophosphokinase RelA"/>
    <property type="match status" value="1"/>
</dbReference>
<evidence type="ECO:0000256" key="4">
    <source>
        <dbReference type="ARBA" id="ARBA00033308"/>
    </source>
</evidence>
<dbReference type="PROSITE" id="PS51880">
    <property type="entry name" value="TGS"/>
    <property type="match status" value="1"/>
</dbReference>
<evidence type="ECO:0000259" key="6">
    <source>
        <dbReference type="PROSITE" id="PS51671"/>
    </source>
</evidence>
<dbReference type="GO" id="GO:0042594">
    <property type="term" value="P:response to starvation"/>
    <property type="evidence" value="ECO:0007669"/>
    <property type="project" value="TreeGrafter"/>
</dbReference>
<dbReference type="InterPro" id="IPR033655">
    <property type="entry name" value="TGS_RelA/SpoT"/>
</dbReference>
<comment type="function">
    <text evidence="5">In eubacteria ppGpp (guanosine 3'-diphosphate 5'-diphosphate) is a mediator of the stringent response that coordinates a variety of cellular activities in response to changes in nutritional abundance.</text>
</comment>
<evidence type="ECO:0000313" key="9">
    <source>
        <dbReference type="Proteomes" id="UP000308430"/>
    </source>
</evidence>
<comment type="caution">
    <text evidence="8">The sequence shown here is derived from an EMBL/GenBank/DDBJ whole genome shotgun (WGS) entry which is preliminary data.</text>
</comment>
<dbReference type="CDD" id="cd01668">
    <property type="entry name" value="TGS_RSH"/>
    <property type="match status" value="1"/>
</dbReference>
<evidence type="ECO:0000259" key="7">
    <source>
        <dbReference type="PROSITE" id="PS51880"/>
    </source>
</evidence>
<comment type="similarity">
    <text evidence="5">Belongs to the relA/spoT family.</text>
</comment>
<dbReference type="InterPro" id="IPR045865">
    <property type="entry name" value="ACT-like_dom_sf"/>
</dbReference>
<dbReference type="SUPFAM" id="SSF55021">
    <property type="entry name" value="ACT-like"/>
    <property type="match status" value="1"/>
</dbReference>
<dbReference type="InterPro" id="IPR012675">
    <property type="entry name" value="Beta-grasp_dom_sf"/>
</dbReference>
<keyword evidence="9" id="KW-1185">Reference proteome</keyword>
<proteinExistence type="inferred from homology"/>
<dbReference type="InterPro" id="IPR002912">
    <property type="entry name" value="ACT_dom"/>
</dbReference>
<dbReference type="InterPro" id="IPR004811">
    <property type="entry name" value="RelA/Spo_fam"/>
</dbReference>
<dbReference type="Pfam" id="PF04607">
    <property type="entry name" value="RelA_SpoT"/>
    <property type="match status" value="1"/>
</dbReference>
<gene>
    <name evidence="8" type="ORF">E6C76_04570</name>
</gene>
<dbReference type="NCBIfam" id="TIGR00691">
    <property type="entry name" value="spoT_relA"/>
    <property type="match status" value="1"/>
</dbReference>
<dbReference type="GO" id="GO:0008893">
    <property type="term" value="F:guanosine-3',5'-bis(diphosphate) 3'-diphosphatase activity"/>
    <property type="evidence" value="ECO:0007669"/>
    <property type="project" value="TreeGrafter"/>
</dbReference>
<dbReference type="Gene3D" id="3.30.70.260">
    <property type="match status" value="1"/>
</dbReference>
<dbReference type="InterPro" id="IPR004095">
    <property type="entry name" value="TGS"/>
</dbReference>
<evidence type="ECO:0000256" key="1">
    <source>
        <dbReference type="ARBA" id="ARBA00019852"/>
    </source>
</evidence>
<dbReference type="FunFam" id="3.10.20.30:FF:000002">
    <property type="entry name" value="GTP pyrophosphokinase (RelA/SpoT)"/>
    <property type="match status" value="1"/>
</dbReference>
<accession>A0A4S4B0R9</accession>
<dbReference type="PANTHER" id="PTHR21262">
    <property type="entry name" value="GUANOSINE-3',5'-BIS DIPHOSPHATE 3'-PYROPHOSPHOHYDROLASE"/>
    <property type="match status" value="1"/>
</dbReference>
<keyword evidence="8" id="KW-0378">Hydrolase</keyword>
<dbReference type="SUPFAM" id="SSF81301">
    <property type="entry name" value="Nucleotidyltransferase"/>
    <property type="match status" value="1"/>
</dbReference>
<dbReference type="InterPro" id="IPR007685">
    <property type="entry name" value="RelA_SpoT"/>
</dbReference>
<dbReference type="Gene3D" id="3.30.460.10">
    <property type="entry name" value="Beta Polymerase, domain 2"/>
    <property type="match status" value="1"/>
</dbReference>
<dbReference type="AlphaFoldDB" id="A0A4S4B0R9"/>
<dbReference type="SMART" id="SM00954">
    <property type="entry name" value="RelA_SpoT"/>
    <property type="match status" value="1"/>
</dbReference>
<dbReference type="PROSITE" id="PS51671">
    <property type="entry name" value="ACT"/>
    <property type="match status" value="1"/>
</dbReference>
<dbReference type="Gene3D" id="1.10.3210.10">
    <property type="entry name" value="Hypothetical protein af1432"/>
    <property type="match status" value="1"/>
</dbReference>
<dbReference type="CDD" id="cd04876">
    <property type="entry name" value="ACT_RelA-SpoT"/>
    <property type="match status" value="1"/>
</dbReference>
<dbReference type="Pfam" id="PF13291">
    <property type="entry name" value="ACT_4"/>
    <property type="match status" value="1"/>
</dbReference>
<name>A0A4S4B0R9_9RHOO</name>
<dbReference type="GO" id="GO:0005886">
    <property type="term" value="C:plasma membrane"/>
    <property type="evidence" value="ECO:0007669"/>
    <property type="project" value="TreeGrafter"/>
</dbReference>
<dbReference type="Pfam" id="PF02824">
    <property type="entry name" value="TGS"/>
    <property type="match status" value="1"/>
</dbReference>
<evidence type="ECO:0000256" key="5">
    <source>
        <dbReference type="RuleBase" id="RU003847"/>
    </source>
</evidence>
<dbReference type="RefSeq" id="WP_136347085.1">
    <property type="nucleotide sequence ID" value="NZ_SSOC01000002.1"/>
</dbReference>
<dbReference type="Gene3D" id="3.10.20.30">
    <property type="match status" value="1"/>
</dbReference>
<evidence type="ECO:0000256" key="3">
    <source>
        <dbReference type="ARBA" id="ARBA00032407"/>
    </source>
</evidence>
<organism evidence="8 9">
    <name type="scientific">Pseudothauera nasutitermitis</name>
    <dbReference type="NCBI Taxonomy" id="2565930"/>
    <lineage>
        <taxon>Bacteria</taxon>
        <taxon>Pseudomonadati</taxon>
        <taxon>Pseudomonadota</taxon>
        <taxon>Betaproteobacteria</taxon>
        <taxon>Rhodocyclales</taxon>
        <taxon>Zoogloeaceae</taxon>
        <taxon>Pseudothauera</taxon>
    </lineage>
</organism>
<feature type="domain" description="ACT" evidence="6">
    <location>
        <begin position="662"/>
        <end position="733"/>
    </location>
</feature>
<dbReference type="EMBL" id="SSOC01000002">
    <property type="protein sequence ID" value="THF66136.1"/>
    <property type="molecule type" value="Genomic_DNA"/>
</dbReference>
<dbReference type="GO" id="GO:0015969">
    <property type="term" value="P:guanosine tetraphosphate metabolic process"/>
    <property type="evidence" value="ECO:0007669"/>
    <property type="project" value="InterPro"/>
</dbReference>
<dbReference type="Proteomes" id="UP000308430">
    <property type="component" value="Unassembled WGS sequence"/>
</dbReference>
<reference evidence="8 9" key="1">
    <citation type="submission" date="2019-04" db="EMBL/GenBank/DDBJ databases">
        <title>Azoarcus nasutitermitis sp. nov. isolated from termite nest.</title>
        <authorList>
            <person name="Lin S.-Y."/>
            <person name="Hameed A."/>
            <person name="Hsu Y.-H."/>
            <person name="Young C.-C."/>
        </authorList>
    </citation>
    <scope>NUCLEOTIDE SEQUENCE [LARGE SCALE GENOMIC DNA]</scope>
    <source>
        <strain evidence="8 9">CC-YHH838</strain>
    </source>
</reference>
<dbReference type="CDD" id="cd05399">
    <property type="entry name" value="NT_Rel-Spo_like"/>
    <property type="match status" value="1"/>
</dbReference>
<feature type="domain" description="TGS" evidence="7">
    <location>
        <begin position="402"/>
        <end position="464"/>
    </location>
</feature>
<dbReference type="InterPro" id="IPR012676">
    <property type="entry name" value="TGS-like"/>
</dbReference>
<evidence type="ECO:0000313" key="8">
    <source>
        <dbReference type="EMBL" id="THF66136.1"/>
    </source>
</evidence>
<dbReference type="SUPFAM" id="SSF109604">
    <property type="entry name" value="HD-domain/PDEase-like"/>
    <property type="match status" value="1"/>
</dbReference>
<sequence length="733" mass="82143">MVSVTHALPKEDAPPPIELLADGLCANDRALIEAAVDLATELYGDHILGTGEAVWPHALGTALICASLRLDAETRIAALLFAACDYLEDGEEKIAARFGRPAAHLVDGLRKLNGLRLITRMTATASAPEIRTQAEVLRKMLLAMVEDIRVVLLRLASRTQTLRYFTEHAGEARVEVARESLDIYAPLANRLGVWQLKWELEDLSFRFLEPDTYKRIAKMLDERRVEREQFILESMERLRQEIAAVGIRAEIYGRPKHIFSIYNKMRKKDIDFSQVYDIRALRVLVDEVRDCYTVLGIVHQMWQPISKEYDDYITKPKGNNYQSLHTAVLAGDGRALEVQIRTHEMHRHAELGVAAHWRYKEGSGHGGDYDEKIALLRSLLSWRDEVTDSADWVQRFKRASLDDTLYVLTPQGRVVDLPRGATPVDFAYRVHTDLGHRCRGAKVDGHLVPLNTPLENGQTVEITAAKEGGPSRDWLDARQSYVATPRARNKIKQYFSQQEEEELLSRGRSFVTREIQRDGHGQANIEGLAGKLGFKNAEALYLAAGRGEVGPRSVQVALRETEAATEAPAEPEIVVGRSRSGDTSDKVLIVGVGKLLTSLSRCCRPAPPDAIEGFVTRGRGISIHRVDCHDFQQLAKRHPERVIEAEWGDQAYNNRQAVFPVDIAVQAVDRQGLLRDISEVLSREKLNVIAVNTLTKKGTAFMRFTMEVGGVTQLQRAITLIREVSGVIDAQRK</sequence>
<dbReference type="PANTHER" id="PTHR21262:SF31">
    <property type="entry name" value="GTP PYROPHOSPHOKINASE"/>
    <property type="match status" value="1"/>
</dbReference>
<dbReference type="InterPro" id="IPR043519">
    <property type="entry name" value="NT_sf"/>
</dbReference>
<dbReference type="GO" id="GO:0015949">
    <property type="term" value="P:nucleobase-containing small molecule interconversion"/>
    <property type="evidence" value="ECO:0007669"/>
    <property type="project" value="UniProtKB-ARBA"/>
</dbReference>